<sequence>MHNLPYISEVIEPHKVEQIIDYIDNSDKIVITTHISPDGDAIGSSLALYHFIKNRGKNVMIIVPNSFPYFLKWMDGANNIEIFEYNPSAGAKILSNADLIFSLDYNILKRAGEMSTVLETSKAKKIMIDHHPFPGEDFDIIVSKPHISSTSELIFRFIYQAGEYSEMTKAEAESIYCGMMTDTGGFTYNSADPEIYEIISMILRKDIDKDAIYSKVFNNYSEERFRLLGFTLSQRMEVYHDKHAALLYLSNEDQSQFRYSKGDTEGFVNYPLSIKGIIFSTFIREEEGMVKISFRSQKSFRCNEFASEFFNGGGHVNASGGEFQGSLEEALKIYSEGLEKYKERLIMAVNED</sequence>
<dbReference type="EMBL" id="LN515532">
    <property type="protein sequence ID" value="CEA17173.1"/>
    <property type="molecule type" value="Genomic_DNA"/>
</dbReference>
<protein>
    <submittedName>
        <fullName evidence="3">Uncharacterized protein</fullName>
    </submittedName>
</protein>
<name>A0A098C432_9BACT</name>
<dbReference type="SUPFAM" id="SSF64182">
    <property type="entry name" value="DHH phosphoesterases"/>
    <property type="match status" value="1"/>
</dbReference>
<dbReference type="STRING" id="1562970.ING2E5B_2448"/>
<feature type="domain" description="DDH" evidence="1">
    <location>
        <begin position="28"/>
        <end position="179"/>
    </location>
</feature>
<dbReference type="InterPro" id="IPR003156">
    <property type="entry name" value="DHHA1_dom"/>
</dbReference>
<gene>
    <name evidence="3" type="ORF">ING2E5B_2448</name>
</gene>
<dbReference type="InterPro" id="IPR001667">
    <property type="entry name" value="DDH_dom"/>
</dbReference>
<keyword evidence="4" id="KW-1185">Reference proteome</keyword>
<proteinExistence type="predicted"/>
<organism evidence="3 4">
    <name type="scientific">Fermentimonas caenicola</name>
    <dbReference type="NCBI Taxonomy" id="1562970"/>
    <lineage>
        <taxon>Bacteria</taxon>
        <taxon>Pseudomonadati</taxon>
        <taxon>Bacteroidota</taxon>
        <taxon>Bacteroidia</taxon>
        <taxon>Bacteroidales</taxon>
        <taxon>Dysgonomonadaceae</taxon>
        <taxon>Fermentimonas</taxon>
    </lineage>
</organism>
<dbReference type="InterPro" id="IPR038763">
    <property type="entry name" value="DHH_sf"/>
</dbReference>
<feature type="domain" description="DHHA1" evidence="2">
    <location>
        <begin position="256"/>
        <end position="336"/>
    </location>
</feature>
<dbReference type="Gene3D" id="3.10.310.30">
    <property type="match status" value="1"/>
</dbReference>
<dbReference type="HOGENOM" id="CLU_039720_0_0_10"/>
<evidence type="ECO:0000259" key="1">
    <source>
        <dbReference type="Pfam" id="PF01368"/>
    </source>
</evidence>
<evidence type="ECO:0000313" key="4">
    <source>
        <dbReference type="Proteomes" id="UP000032417"/>
    </source>
</evidence>
<evidence type="ECO:0000259" key="2">
    <source>
        <dbReference type="Pfam" id="PF02272"/>
    </source>
</evidence>
<accession>A0A098C432</accession>
<dbReference type="Proteomes" id="UP000032417">
    <property type="component" value="Chromosome 1"/>
</dbReference>
<dbReference type="PANTHER" id="PTHR47618">
    <property type="entry name" value="BIFUNCTIONAL OLIGORIBONUCLEASE AND PAP PHOSPHATASE NRNA"/>
    <property type="match status" value="1"/>
</dbReference>
<dbReference type="PANTHER" id="PTHR47618:SF1">
    <property type="entry name" value="BIFUNCTIONAL OLIGORIBONUCLEASE AND PAP PHOSPHATASE NRNA"/>
    <property type="match status" value="1"/>
</dbReference>
<evidence type="ECO:0000313" key="3">
    <source>
        <dbReference type="EMBL" id="CEA17173.1"/>
    </source>
</evidence>
<dbReference type="KEGG" id="pbt:ING2E5B_2448"/>
<dbReference type="PATRIC" id="fig|1562970.3.peg.2422"/>
<reference evidence="3 4" key="1">
    <citation type="submission" date="2014-08" db="EMBL/GenBank/DDBJ databases">
        <authorList>
            <person name="Wibberg D."/>
        </authorList>
    </citation>
    <scope>NUCLEOTIDE SEQUENCE [LARGE SCALE GENOMIC DNA]</scope>
    <source>
        <strain evidence="4">ING2-E5B</strain>
    </source>
</reference>
<dbReference type="AlphaFoldDB" id="A0A098C432"/>
<dbReference type="Pfam" id="PF02272">
    <property type="entry name" value="DHHA1"/>
    <property type="match status" value="1"/>
</dbReference>
<dbReference type="GO" id="GO:0003676">
    <property type="term" value="F:nucleic acid binding"/>
    <property type="evidence" value="ECO:0007669"/>
    <property type="project" value="InterPro"/>
</dbReference>
<dbReference type="Pfam" id="PF01368">
    <property type="entry name" value="DHH"/>
    <property type="match status" value="1"/>
</dbReference>
<dbReference type="InterPro" id="IPR051319">
    <property type="entry name" value="Oligoribo/pAp-PDE_c-di-AMP_PDE"/>
</dbReference>
<dbReference type="Gene3D" id="3.90.1640.10">
    <property type="entry name" value="inorganic pyrophosphatase (n-terminal core)"/>
    <property type="match status" value="1"/>
</dbReference>
<dbReference type="OrthoDB" id="9803668at2"/>